<dbReference type="AlphaFoldDB" id="K7K1L0"/>
<name>K7K1L0_SOYBN</name>
<organism evidence="1">
    <name type="scientific">Glycine max</name>
    <name type="common">Soybean</name>
    <name type="synonym">Glycine hispida</name>
    <dbReference type="NCBI Taxonomy" id="3847"/>
    <lineage>
        <taxon>Eukaryota</taxon>
        <taxon>Viridiplantae</taxon>
        <taxon>Streptophyta</taxon>
        <taxon>Embryophyta</taxon>
        <taxon>Tracheophyta</taxon>
        <taxon>Spermatophyta</taxon>
        <taxon>Magnoliopsida</taxon>
        <taxon>eudicotyledons</taxon>
        <taxon>Gunneridae</taxon>
        <taxon>Pentapetalae</taxon>
        <taxon>rosids</taxon>
        <taxon>fabids</taxon>
        <taxon>Fabales</taxon>
        <taxon>Fabaceae</taxon>
        <taxon>Papilionoideae</taxon>
        <taxon>50 kb inversion clade</taxon>
        <taxon>NPAAA clade</taxon>
        <taxon>indigoferoid/millettioid clade</taxon>
        <taxon>Phaseoleae</taxon>
        <taxon>Glycine</taxon>
        <taxon>Glycine subgen. Soja</taxon>
    </lineage>
</organism>
<evidence type="ECO:0000313" key="2">
    <source>
        <dbReference type="EnsemblPlants" id="KRH74674"/>
    </source>
</evidence>
<accession>K7K1L0</accession>
<evidence type="ECO:0000313" key="3">
    <source>
        <dbReference type="Proteomes" id="UP000008827"/>
    </source>
</evidence>
<dbReference type="HOGENOM" id="CLU_3018120_0_0_1"/>
<dbReference type="OrthoDB" id="10442728at2759"/>
<dbReference type="InParanoid" id="K7K1L0"/>
<protein>
    <submittedName>
        <fullName evidence="1 2">Uncharacterized protein</fullName>
    </submittedName>
</protein>
<dbReference type="EMBL" id="CM000834">
    <property type="protein sequence ID" value="KRH74674.1"/>
    <property type="molecule type" value="Genomic_DNA"/>
</dbReference>
<dbReference type="Proteomes" id="UP000008827">
    <property type="component" value="Chromosome 1"/>
</dbReference>
<dbReference type="EnsemblPlants" id="KRH74674">
    <property type="protein sequence ID" value="KRH74674"/>
    <property type="gene ID" value="GLYMA_01G035500"/>
</dbReference>
<dbReference type="Gramene" id="KRH74674">
    <property type="protein sequence ID" value="KRH74674"/>
    <property type="gene ID" value="GLYMA_01G035500"/>
</dbReference>
<keyword evidence="3" id="KW-1185">Reference proteome</keyword>
<reference evidence="1" key="3">
    <citation type="submission" date="2018-07" db="EMBL/GenBank/DDBJ databases">
        <title>WGS assembly of Glycine max.</title>
        <authorList>
            <person name="Schmutz J."/>
            <person name="Cannon S."/>
            <person name="Schlueter J."/>
            <person name="Ma J."/>
            <person name="Mitros T."/>
            <person name="Nelson W."/>
            <person name="Hyten D."/>
            <person name="Song Q."/>
            <person name="Thelen J."/>
            <person name="Cheng J."/>
            <person name="Xu D."/>
            <person name="Hellsten U."/>
            <person name="May G."/>
            <person name="Yu Y."/>
            <person name="Sakurai T."/>
            <person name="Umezawa T."/>
            <person name="Bhattacharyya M."/>
            <person name="Sandhu D."/>
            <person name="Valliyodan B."/>
            <person name="Lindquist E."/>
            <person name="Peto M."/>
            <person name="Grant D."/>
            <person name="Shu S."/>
            <person name="Goodstein D."/>
            <person name="Barry K."/>
            <person name="Futrell-Griggs M."/>
            <person name="Abernathy B."/>
            <person name="Du J."/>
            <person name="Tian Z."/>
            <person name="Zhu L."/>
            <person name="Gill N."/>
            <person name="Joshi T."/>
            <person name="Libault M."/>
            <person name="Sethuraman A."/>
            <person name="Zhang X."/>
            <person name="Shinozaki K."/>
            <person name="Nguyen H."/>
            <person name="Wing R."/>
            <person name="Cregan P."/>
            <person name="Specht J."/>
            <person name="Grimwood J."/>
            <person name="Rokhsar D."/>
            <person name="Stacey G."/>
            <person name="Shoemaker R."/>
            <person name="Jackson S."/>
        </authorList>
    </citation>
    <scope>NUCLEOTIDE SEQUENCE</scope>
    <source>
        <tissue evidence="1">Callus</tissue>
    </source>
</reference>
<sequence length="56" mass="6722">MHLMVWSCKRGRKKCVVWNSKMRLLLVKEKRMVVGHCFRAWKKKKSIVSEQISIGY</sequence>
<reference evidence="1 2" key="1">
    <citation type="journal article" date="2010" name="Nature">
        <title>Genome sequence of the palaeopolyploid soybean.</title>
        <authorList>
            <person name="Schmutz J."/>
            <person name="Cannon S.B."/>
            <person name="Schlueter J."/>
            <person name="Ma J."/>
            <person name="Mitros T."/>
            <person name="Nelson W."/>
            <person name="Hyten D.L."/>
            <person name="Song Q."/>
            <person name="Thelen J.J."/>
            <person name="Cheng J."/>
            <person name="Xu D."/>
            <person name="Hellsten U."/>
            <person name="May G.D."/>
            <person name="Yu Y."/>
            <person name="Sakurai T."/>
            <person name="Umezawa T."/>
            <person name="Bhattacharyya M.K."/>
            <person name="Sandhu D."/>
            <person name="Valliyodan B."/>
            <person name="Lindquist E."/>
            <person name="Peto M."/>
            <person name="Grant D."/>
            <person name="Shu S."/>
            <person name="Goodstein D."/>
            <person name="Barry K."/>
            <person name="Futrell-Griggs M."/>
            <person name="Abernathy B."/>
            <person name="Du J."/>
            <person name="Tian Z."/>
            <person name="Zhu L."/>
            <person name="Gill N."/>
            <person name="Joshi T."/>
            <person name="Libault M."/>
            <person name="Sethuraman A."/>
            <person name="Zhang X.-C."/>
            <person name="Shinozaki K."/>
            <person name="Nguyen H.T."/>
            <person name="Wing R.A."/>
            <person name="Cregan P."/>
            <person name="Specht J."/>
            <person name="Grimwood J."/>
            <person name="Rokhsar D."/>
            <person name="Stacey G."/>
            <person name="Shoemaker R.C."/>
            <person name="Jackson S.A."/>
        </authorList>
    </citation>
    <scope>NUCLEOTIDE SEQUENCE [LARGE SCALE GENOMIC DNA]</scope>
    <source>
        <strain evidence="2">cv. Williams 82</strain>
        <tissue evidence="1">Callus</tissue>
    </source>
</reference>
<dbReference type="PaxDb" id="3847-GLYMA01G04210.1"/>
<evidence type="ECO:0000313" key="1">
    <source>
        <dbReference type="EMBL" id="KRH74674.1"/>
    </source>
</evidence>
<gene>
    <name evidence="1" type="ORF">GLYMA_01G035500</name>
</gene>
<reference evidence="2" key="2">
    <citation type="submission" date="2018-02" db="UniProtKB">
        <authorList>
            <consortium name="EnsemblPlants"/>
        </authorList>
    </citation>
    <scope>IDENTIFICATION</scope>
    <source>
        <strain evidence="2">Williams 82</strain>
    </source>
</reference>
<proteinExistence type="predicted"/>